<protein>
    <recommendedName>
        <fullName evidence="3">Macro domain-containing protein</fullName>
    </recommendedName>
</protein>
<dbReference type="PANTHER" id="PTHR35609">
    <property type="entry name" value="MACRO DOMAIN-CONTAINING PROTEIN"/>
    <property type="match status" value="1"/>
</dbReference>
<proteinExistence type="predicted"/>
<name>A0A1H8FB22_9BURK</name>
<evidence type="ECO:0000313" key="2">
    <source>
        <dbReference type="Proteomes" id="UP000199531"/>
    </source>
</evidence>
<keyword evidence="2" id="KW-1185">Reference proteome</keyword>
<dbReference type="OrthoDB" id="1452819at2"/>
<organism evidence="1 2">
    <name type="scientific">Brachymonas denitrificans DSM 15123</name>
    <dbReference type="NCBI Taxonomy" id="1121117"/>
    <lineage>
        <taxon>Bacteria</taxon>
        <taxon>Pseudomonadati</taxon>
        <taxon>Pseudomonadota</taxon>
        <taxon>Betaproteobacteria</taxon>
        <taxon>Burkholderiales</taxon>
        <taxon>Comamonadaceae</taxon>
        <taxon>Brachymonas</taxon>
    </lineage>
</organism>
<evidence type="ECO:0000313" key="1">
    <source>
        <dbReference type="EMBL" id="SEN29071.1"/>
    </source>
</evidence>
<gene>
    <name evidence="1" type="ORF">SAMN02745977_00996</name>
</gene>
<evidence type="ECO:0008006" key="3">
    <source>
        <dbReference type="Google" id="ProtNLM"/>
    </source>
</evidence>
<dbReference type="PANTHER" id="PTHR35609:SF1">
    <property type="entry name" value="MACRO DOMAIN-CONTAINING PROTEIN"/>
    <property type="match status" value="1"/>
</dbReference>
<reference evidence="1 2" key="1">
    <citation type="submission" date="2016-10" db="EMBL/GenBank/DDBJ databases">
        <authorList>
            <person name="de Groot N.N."/>
        </authorList>
    </citation>
    <scope>NUCLEOTIDE SEQUENCE [LARGE SCALE GENOMIC DNA]</scope>
    <source>
        <strain evidence="1 2">DSM 15123</strain>
    </source>
</reference>
<dbReference type="Proteomes" id="UP000199531">
    <property type="component" value="Unassembled WGS sequence"/>
</dbReference>
<dbReference type="EMBL" id="FOCW01000001">
    <property type="protein sequence ID" value="SEN29071.1"/>
    <property type="molecule type" value="Genomic_DNA"/>
</dbReference>
<dbReference type="AlphaFoldDB" id="A0A1H8FB22"/>
<dbReference type="RefSeq" id="WP_091814570.1">
    <property type="nucleotide sequence ID" value="NZ_FOCW01000001.1"/>
</dbReference>
<dbReference type="STRING" id="1121117.SAMN02745977_00996"/>
<accession>A0A1H8FB22</accession>
<sequence length="336" mass="35540">MNWFTRLTGFKETTYEATRAGLEVRGEALCSSVNGASWGIGTFEMASLADLRARVAAGAGMAGRPRVSIVQGNVREMHLDPAYAGALFQVASQFNALEMVAPGVTPEEGVTRYEHDHTQGPSCAIAAGAATIFRNYFVPVGDQLGQTAQRQLDGLAGVGMELSRVLGRPVADLWEWRNGYVLCTRAGLDLIAAYLAEVGPEGTNALGALLRIGIHTDVEVTIGALPGPLVSQAFCSALPVAYGNVPRKHWAAFAQLILDAAYEATLLQGVLNARRGASSIVLLTLLGGGVFGNAPDWIHTAIRRAVQRVGAVDLDIRIVSYGAPSAETQALVRELA</sequence>